<dbReference type="EMBL" id="JAEHTE010000043">
    <property type="protein sequence ID" value="MBI6887098.1"/>
    <property type="molecule type" value="Genomic_DNA"/>
</dbReference>
<reference evidence="1" key="1">
    <citation type="submission" date="2020-12" db="EMBL/GenBank/DDBJ databases">
        <title>Enhanced detection system for hospital associated transmission using whole genome sequencing surveillance.</title>
        <authorList>
            <person name="Harrison L.H."/>
            <person name="Van Tyne D."/>
            <person name="Marsh J.W."/>
            <person name="Griffith M.P."/>
            <person name="Snyder D.J."/>
            <person name="Cooper V.S."/>
            <person name="Mustapha M."/>
        </authorList>
    </citation>
    <scope>NUCLEOTIDE SEQUENCE</scope>
    <source>
        <strain evidence="1">PSB00042</strain>
    </source>
</reference>
<dbReference type="AlphaFoldDB" id="A0A179RZG4"/>
<proteinExistence type="predicted"/>
<name>A0A179RZG4_PSEPU</name>
<protein>
    <submittedName>
        <fullName evidence="1">Uncharacterized protein</fullName>
    </submittedName>
</protein>
<evidence type="ECO:0000313" key="2">
    <source>
        <dbReference type="Proteomes" id="UP000637061"/>
    </source>
</evidence>
<dbReference type="Proteomes" id="UP000637061">
    <property type="component" value="Unassembled WGS sequence"/>
</dbReference>
<dbReference type="RefSeq" id="WP_021784483.1">
    <property type="nucleotide sequence ID" value="NZ_CP047152.1"/>
</dbReference>
<organism evidence="1 2">
    <name type="scientific">Pseudomonas putida</name>
    <name type="common">Arthrobacter siderocapsulatus</name>
    <dbReference type="NCBI Taxonomy" id="303"/>
    <lineage>
        <taxon>Bacteria</taxon>
        <taxon>Pseudomonadati</taxon>
        <taxon>Pseudomonadota</taxon>
        <taxon>Gammaproteobacteria</taxon>
        <taxon>Pseudomonadales</taxon>
        <taxon>Pseudomonadaceae</taxon>
        <taxon>Pseudomonas</taxon>
    </lineage>
</organism>
<gene>
    <name evidence="1" type="ORF">JEU22_24670</name>
</gene>
<evidence type="ECO:0000313" key="1">
    <source>
        <dbReference type="EMBL" id="MBI6887098.1"/>
    </source>
</evidence>
<accession>A0A179RZG4</accession>
<comment type="caution">
    <text evidence="1">The sequence shown here is derived from an EMBL/GenBank/DDBJ whole genome shotgun (WGS) entry which is preliminary data.</text>
</comment>
<sequence>MATLRENQLSDEAIENLENQIPEMAAAATRLAYFRAVAAGHTVVTVDNNHIIATHADGHVEVLAETKPSLKVKTGQRFTVRKLSGRA</sequence>